<organism evidence="1 2">
    <name type="scientific">Abeliophyllum distichum</name>
    <dbReference type="NCBI Taxonomy" id="126358"/>
    <lineage>
        <taxon>Eukaryota</taxon>
        <taxon>Viridiplantae</taxon>
        <taxon>Streptophyta</taxon>
        <taxon>Embryophyta</taxon>
        <taxon>Tracheophyta</taxon>
        <taxon>Spermatophyta</taxon>
        <taxon>Magnoliopsida</taxon>
        <taxon>eudicotyledons</taxon>
        <taxon>Gunneridae</taxon>
        <taxon>Pentapetalae</taxon>
        <taxon>asterids</taxon>
        <taxon>lamiids</taxon>
        <taxon>Lamiales</taxon>
        <taxon>Oleaceae</taxon>
        <taxon>Forsythieae</taxon>
        <taxon>Abeliophyllum</taxon>
    </lineage>
</organism>
<accession>A0ABD1T1Z3</accession>
<protein>
    <submittedName>
        <fullName evidence="1">Alpha/beta-Hydrolases superfamily protein</fullName>
    </submittedName>
</protein>
<gene>
    <name evidence="1" type="ORF">Adt_22361</name>
</gene>
<evidence type="ECO:0000313" key="1">
    <source>
        <dbReference type="EMBL" id="KAL2506740.1"/>
    </source>
</evidence>
<name>A0ABD1T1Z3_9LAMI</name>
<dbReference type="EMBL" id="JBFOLK010000006">
    <property type="protein sequence ID" value="KAL2506740.1"/>
    <property type="molecule type" value="Genomic_DNA"/>
</dbReference>
<dbReference type="InterPro" id="IPR052920">
    <property type="entry name" value="DNA-binding_regulatory"/>
</dbReference>
<proteinExistence type="predicted"/>
<dbReference type="AlphaFoldDB" id="A0ABD1T1Z3"/>
<dbReference type="PANTHER" id="PTHR43358">
    <property type="entry name" value="ALPHA/BETA-HYDROLASE"/>
    <property type="match status" value="1"/>
</dbReference>
<comment type="caution">
    <text evidence="1">The sequence shown here is derived from an EMBL/GenBank/DDBJ whole genome shotgun (WGS) entry which is preliminary data.</text>
</comment>
<keyword evidence="2" id="KW-1185">Reference proteome</keyword>
<dbReference type="SUPFAM" id="SSF53474">
    <property type="entry name" value="alpha/beta-Hydrolases"/>
    <property type="match status" value="1"/>
</dbReference>
<evidence type="ECO:0000313" key="2">
    <source>
        <dbReference type="Proteomes" id="UP001604336"/>
    </source>
</evidence>
<reference evidence="2" key="1">
    <citation type="submission" date="2024-07" db="EMBL/GenBank/DDBJ databases">
        <title>Two chromosome-level genome assemblies of Korean endemic species Abeliophyllum distichum and Forsythia ovata (Oleaceae).</title>
        <authorList>
            <person name="Jang H."/>
        </authorList>
    </citation>
    <scope>NUCLEOTIDE SEQUENCE [LARGE SCALE GENOMIC DNA]</scope>
</reference>
<dbReference type="Gene3D" id="3.40.50.1820">
    <property type="entry name" value="alpha/beta hydrolase"/>
    <property type="match status" value="1"/>
</dbReference>
<dbReference type="PANTHER" id="PTHR43358:SF4">
    <property type="entry name" value="ALPHA_BETA HYDROLASE FOLD-1 DOMAIN-CONTAINING PROTEIN"/>
    <property type="match status" value="1"/>
</dbReference>
<dbReference type="Proteomes" id="UP001604336">
    <property type="component" value="Unassembled WGS sequence"/>
</dbReference>
<dbReference type="InterPro" id="IPR029058">
    <property type="entry name" value="AB_hydrolase_fold"/>
</dbReference>
<sequence>MLELKYNEKDINFMEFRIRDSSLPCLMYGAENPSIAGMVKLAIHYLRRAILKKANFDIRNLNTIKVAKSWFVPVLIGHAVDDDFIQPRHSDLIFDAYMGDKNIIKFEGDHNSPRPQFYFDSITIFSTKLQSMN</sequence>